<accession>A0A917SDY2</accession>
<dbReference type="AlphaFoldDB" id="A0A917SDY2"/>
<dbReference type="Proteomes" id="UP000613840">
    <property type="component" value="Unassembled WGS sequence"/>
</dbReference>
<proteinExistence type="predicted"/>
<evidence type="ECO:0000313" key="1">
    <source>
        <dbReference type="EMBL" id="GGL72437.1"/>
    </source>
</evidence>
<reference evidence="1" key="2">
    <citation type="submission" date="2020-09" db="EMBL/GenBank/DDBJ databases">
        <authorList>
            <person name="Sun Q."/>
            <person name="Zhou Y."/>
        </authorList>
    </citation>
    <scope>NUCLEOTIDE SEQUENCE</scope>
    <source>
        <strain evidence="1">CGMCC 4.7306</strain>
    </source>
</reference>
<dbReference type="EMBL" id="BMMZ01000009">
    <property type="protein sequence ID" value="GGL72437.1"/>
    <property type="molecule type" value="Genomic_DNA"/>
</dbReference>
<dbReference type="RefSeq" id="WP_188896521.1">
    <property type="nucleotide sequence ID" value="NZ_BMMZ01000009.1"/>
</dbReference>
<dbReference type="Gene3D" id="3.20.20.80">
    <property type="entry name" value="Glycosidases"/>
    <property type="match status" value="1"/>
</dbReference>
<comment type="caution">
    <text evidence="1">The sequence shown here is derived from an EMBL/GenBank/DDBJ whole genome shotgun (WGS) entry which is preliminary data.</text>
</comment>
<gene>
    <name evidence="1" type="ORF">GCM10011575_33420</name>
</gene>
<protein>
    <submittedName>
        <fullName evidence="1">Uncharacterized protein</fullName>
    </submittedName>
</protein>
<evidence type="ECO:0000313" key="2">
    <source>
        <dbReference type="Proteomes" id="UP000613840"/>
    </source>
</evidence>
<organism evidence="1 2">
    <name type="scientific">Microlunatus endophyticus</name>
    <dbReference type="NCBI Taxonomy" id="1716077"/>
    <lineage>
        <taxon>Bacteria</taxon>
        <taxon>Bacillati</taxon>
        <taxon>Actinomycetota</taxon>
        <taxon>Actinomycetes</taxon>
        <taxon>Propionibacteriales</taxon>
        <taxon>Propionibacteriaceae</taxon>
        <taxon>Microlunatus</taxon>
    </lineage>
</organism>
<reference evidence="1" key="1">
    <citation type="journal article" date="2014" name="Int. J. Syst. Evol. Microbiol.">
        <title>Complete genome sequence of Corynebacterium casei LMG S-19264T (=DSM 44701T), isolated from a smear-ripened cheese.</title>
        <authorList>
            <consortium name="US DOE Joint Genome Institute (JGI-PGF)"/>
            <person name="Walter F."/>
            <person name="Albersmeier A."/>
            <person name="Kalinowski J."/>
            <person name="Ruckert C."/>
        </authorList>
    </citation>
    <scope>NUCLEOTIDE SEQUENCE</scope>
    <source>
        <strain evidence="1">CGMCC 4.7306</strain>
    </source>
</reference>
<name>A0A917SDY2_9ACTN</name>
<keyword evidence="2" id="KW-1185">Reference proteome</keyword>
<sequence length="442" mass="49198">MPLDEVAASLYAWDLADEGVEHCLDNLEALAGVNSAYLVGMMHKEKRPLHARFYPHNPIRKYYTPEDSRAYWIPKDGAYPGRIKPLTSDREFLAGTDWLDTLTDAARKRGMRTGCEISHTIIDANVARTEYPDILQRDPFGNVVGTFEAIEAQRALPCLNNTDVREYLVNLATDLVTNHDVDFIQSCLVMFGSGYSRNNTVGRSALSVGWTALAATATGGCFCSVCESKARAAGLDWDAILAEARHIAIMITGRDLEEAHEAQLLRESNYSEAEFLLEHEHFASWLLFRRHSIDELFETIGSAIHTARPGVEFRYNTYMAQPELSGLNFKSAFAFVDSVRESDYSDQLGTPEGVAVKRAKLMKARRALGYDKPLIAALGVRPNATPEILRASIKAAVDSGCDGLSLGHYDGATMERLRAVRDGMREWEATEADWQHTPDRES</sequence>